<dbReference type="KEGG" id="mhd:Marky_2172"/>
<feature type="chain" id="PRO_5003287364" description="Bioflim formation protein" evidence="1">
    <location>
        <begin position="22"/>
        <end position="165"/>
    </location>
</feature>
<proteinExistence type="predicted"/>
<dbReference type="OrthoDB" id="31982at2"/>
<keyword evidence="3" id="KW-1185">Reference proteome</keyword>
<gene>
    <name evidence="2" type="ordered locus">Marky_2172</name>
</gene>
<dbReference type="STRING" id="869210.Marky_2172"/>
<dbReference type="Proteomes" id="UP000007030">
    <property type="component" value="Chromosome"/>
</dbReference>
<dbReference type="EMBL" id="CP002630">
    <property type="protein sequence ID" value="AEB12894.1"/>
    <property type="molecule type" value="Genomic_DNA"/>
</dbReference>
<dbReference type="RefSeq" id="WP_013704939.1">
    <property type="nucleotide sequence ID" value="NC_015387.1"/>
</dbReference>
<dbReference type="AlphaFoldDB" id="F2NR45"/>
<dbReference type="eggNOG" id="ENOG5032XE2">
    <property type="taxonomic scope" value="Bacteria"/>
</dbReference>
<sequence length="165" mass="16929">MKRLGALLVLVLGLALAQAPAFPETYAGAGVAANGAAVQFGLVLPFAPMGLDTGLDGEVVFAPNPQGQLAFKALLLPSLTLADTFAAVGLASEVRLEANAFGAHLGPVASLDLGEAVLSATAGLGFFRGVHVSYGLGLRAYLDPLALEVATSDRYAFRASLLYLW</sequence>
<organism evidence="2 3">
    <name type="scientific">Marinithermus hydrothermalis (strain DSM 14884 / JCM 11576 / T1)</name>
    <dbReference type="NCBI Taxonomy" id="869210"/>
    <lineage>
        <taxon>Bacteria</taxon>
        <taxon>Thermotogati</taxon>
        <taxon>Deinococcota</taxon>
        <taxon>Deinococci</taxon>
        <taxon>Thermales</taxon>
        <taxon>Thermaceae</taxon>
        <taxon>Marinithermus</taxon>
    </lineage>
</organism>
<evidence type="ECO:0000313" key="3">
    <source>
        <dbReference type="Proteomes" id="UP000007030"/>
    </source>
</evidence>
<accession>F2NR45</accession>
<protein>
    <recommendedName>
        <fullName evidence="4">Bioflim formation protein</fullName>
    </recommendedName>
</protein>
<name>F2NR45_MARHT</name>
<dbReference type="HOGENOM" id="CLU_1561118_0_0_0"/>
<evidence type="ECO:0000256" key="1">
    <source>
        <dbReference type="SAM" id="SignalP"/>
    </source>
</evidence>
<feature type="signal peptide" evidence="1">
    <location>
        <begin position="1"/>
        <end position="21"/>
    </location>
</feature>
<evidence type="ECO:0008006" key="4">
    <source>
        <dbReference type="Google" id="ProtNLM"/>
    </source>
</evidence>
<reference evidence="2 3" key="1">
    <citation type="journal article" date="2012" name="Stand. Genomic Sci.">
        <title>Complete genome sequence of the aerobic, heterotroph Marinithermus hydrothermalis type strain (T1(T)) from a deep-sea hydrothermal vent chimney.</title>
        <authorList>
            <person name="Copeland A."/>
            <person name="Gu W."/>
            <person name="Yasawong M."/>
            <person name="Lapidus A."/>
            <person name="Lucas S."/>
            <person name="Deshpande S."/>
            <person name="Pagani I."/>
            <person name="Tapia R."/>
            <person name="Cheng J.F."/>
            <person name="Goodwin L.A."/>
            <person name="Pitluck S."/>
            <person name="Liolios K."/>
            <person name="Ivanova N."/>
            <person name="Mavromatis K."/>
            <person name="Mikhailova N."/>
            <person name="Pati A."/>
            <person name="Chen A."/>
            <person name="Palaniappan K."/>
            <person name="Land M."/>
            <person name="Pan C."/>
            <person name="Brambilla E.M."/>
            <person name="Rohde M."/>
            <person name="Tindall B.J."/>
            <person name="Sikorski J."/>
            <person name="Goker M."/>
            <person name="Detter J.C."/>
            <person name="Bristow J."/>
            <person name="Eisen J.A."/>
            <person name="Markowitz V."/>
            <person name="Hugenholtz P."/>
            <person name="Kyrpides N.C."/>
            <person name="Klenk H.P."/>
            <person name="Woyke T."/>
        </authorList>
    </citation>
    <scope>NUCLEOTIDE SEQUENCE [LARGE SCALE GENOMIC DNA]</scope>
    <source>
        <strain evidence="3">DSM 14884 / JCM 11576 / T1</strain>
    </source>
</reference>
<keyword evidence="1" id="KW-0732">Signal</keyword>
<evidence type="ECO:0000313" key="2">
    <source>
        <dbReference type="EMBL" id="AEB12894.1"/>
    </source>
</evidence>